<protein>
    <submittedName>
        <fullName evidence="2">Acyl-CoA hydrolase</fullName>
    </submittedName>
</protein>
<dbReference type="Gene3D" id="3.30.750.70">
    <property type="entry name" value="4-hydroxybutyrate coenzyme like domains"/>
    <property type="match status" value="1"/>
</dbReference>
<evidence type="ECO:0000313" key="2">
    <source>
        <dbReference type="EMBL" id="SDD03585.1"/>
    </source>
</evidence>
<sequence>MSNFSDFKNGSLVQSNPVMQKIRNKTITAEKFASMVKSGDWIYGCMVGTDAVAPRKAIFQRLGDGPDKLQNIEMWAVDNAFLGTDFGLRYDKEGKYHIQHQGFIHKGTKDAIKQGWQGFDWYQWGWAMHMNYQFARFYRKEKSQRVADWGIATIAKPEGSYVNGSYGVSNFMITAKTCKKFVCEIREDHAWCEPGRNVNLHIDDVDYFIEVDLSDPDFQYPRLDERNIIPSETDKKIAEHILSIMRNGDVLQVGIGSLPTAVVLAISDSDLKHLGVHTEMIGEWAFTLIEKGKIDNSQKSIDQGRCAWAYAVPFIPERYFEWMHHNPMFAAYDINYTNNFLTLSMVDNFIGIMSFAKIDIRGQVVSSCVGGRPISNTGGQFQFTVGGQLSRGGRTVLAATSRTPDGKSRIVGMLDRGDVVDVPSQFVNYVATEYGIVNLMACTDAEKARKLISIAHPDDREELEKEAAKLGIKTKHWMFDVSPDRRYPSANELKDHKHGYMDLVIAPKGVANPNS</sequence>
<dbReference type="InterPro" id="IPR046433">
    <property type="entry name" value="ActCoA_hydro"/>
</dbReference>
<dbReference type="Gene3D" id="3.40.1080.10">
    <property type="entry name" value="Glutaconate Coenzyme A-transferase"/>
    <property type="match status" value="1"/>
</dbReference>
<feature type="domain" description="Acetyl-CoA hydrolase/transferase C-terminal" evidence="1">
    <location>
        <begin position="318"/>
        <end position="467"/>
    </location>
</feature>
<keyword evidence="2" id="KW-0378">Hydrolase</keyword>
<keyword evidence="3" id="KW-1185">Reference proteome</keyword>
<dbReference type="SUPFAM" id="SSF100950">
    <property type="entry name" value="NagB/RpiA/CoA transferase-like"/>
    <property type="match status" value="2"/>
</dbReference>
<dbReference type="GO" id="GO:0006083">
    <property type="term" value="P:acetate metabolic process"/>
    <property type="evidence" value="ECO:0007669"/>
    <property type="project" value="InterPro"/>
</dbReference>
<dbReference type="InterPro" id="IPR026888">
    <property type="entry name" value="AcetylCoA_hyd_C"/>
</dbReference>
<dbReference type="OrthoDB" id="9801795at2"/>
<dbReference type="Gene3D" id="3.40.1080.20">
    <property type="entry name" value="Acetyl-CoA hydrolase/transferase C-terminal domain"/>
    <property type="match status" value="1"/>
</dbReference>
<proteinExistence type="predicted"/>
<dbReference type="PANTHER" id="PTHR21432">
    <property type="entry name" value="ACETYL-COA HYDROLASE-RELATED"/>
    <property type="match status" value="1"/>
</dbReference>
<dbReference type="Proteomes" id="UP000199411">
    <property type="component" value="Unassembled WGS sequence"/>
</dbReference>
<dbReference type="RefSeq" id="WP_092129744.1">
    <property type="nucleotide sequence ID" value="NZ_FMYU01000017.1"/>
</dbReference>
<dbReference type="PANTHER" id="PTHR21432:SF20">
    <property type="entry name" value="ACETYL-COA HYDROLASE"/>
    <property type="match status" value="1"/>
</dbReference>
<dbReference type="InterPro" id="IPR037171">
    <property type="entry name" value="NagB/RpiA_transferase-like"/>
</dbReference>
<gene>
    <name evidence="2" type="ORF">SAMN05660835_01792</name>
</gene>
<accession>A0A1G6RHX0</accession>
<dbReference type="GO" id="GO:0008775">
    <property type="term" value="F:acetate CoA-transferase activity"/>
    <property type="evidence" value="ECO:0007669"/>
    <property type="project" value="InterPro"/>
</dbReference>
<dbReference type="InterPro" id="IPR038460">
    <property type="entry name" value="AcetylCoA_hyd_C_sf"/>
</dbReference>
<evidence type="ECO:0000259" key="1">
    <source>
        <dbReference type="Pfam" id="PF13336"/>
    </source>
</evidence>
<dbReference type="EMBL" id="FMYU01000017">
    <property type="protein sequence ID" value="SDD03585.1"/>
    <property type="molecule type" value="Genomic_DNA"/>
</dbReference>
<evidence type="ECO:0000313" key="3">
    <source>
        <dbReference type="Proteomes" id="UP000199411"/>
    </source>
</evidence>
<name>A0A1G6RHX0_9BACT</name>
<reference evidence="3" key="1">
    <citation type="submission" date="2016-10" db="EMBL/GenBank/DDBJ databases">
        <authorList>
            <person name="Varghese N."/>
            <person name="Submissions S."/>
        </authorList>
    </citation>
    <scope>NUCLEOTIDE SEQUENCE [LARGE SCALE GENOMIC DNA]</scope>
    <source>
        <strain evidence="3">DSM 8415</strain>
    </source>
</reference>
<dbReference type="Pfam" id="PF13336">
    <property type="entry name" value="AcetylCoA_hyd_C"/>
    <property type="match status" value="1"/>
</dbReference>
<dbReference type="GO" id="GO:0016787">
    <property type="term" value="F:hydrolase activity"/>
    <property type="evidence" value="ECO:0007669"/>
    <property type="project" value="UniProtKB-KW"/>
</dbReference>
<dbReference type="AlphaFoldDB" id="A0A1G6RHX0"/>
<organism evidence="2 3">
    <name type="scientific">Desulfurella multipotens</name>
    <dbReference type="NCBI Taxonomy" id="79269"/>
    <lineage>
        <taxon>Bacteria</taxon>
        <taxon>Pseudomonadati</taxon>
        <taxon>Campylobacterota</taxon>
        <taxon>Desulfurellia</taxon>
        <taxon>Desulfurellales</taxon>
        <taxon>Desulfurellaceae</taxon>
        <taxon>Desulfurella</taxon>
    </lineage>
</organism>